<evidence type="ECO:0000259" key="3">
    <source>
        <dbReference type="Pfam" id="PF15911"/>
    </source>
</evidence>
<reference evidence="5" key="1">
    <citation type="submission" date="2020-06" db="EMBL/GenBank/DDBJ databases">
        <title>Draft genome of Bugula neritina, a colonial animal packing powerful symbionts and potential medicines.</title>
        <authorList>
            <person name="Rayko M."/>
        </authorList>
    </citation>
    <scope>NUCLEOTIDE SEQUENCE [LARGE SCALE GENOMIC DNA]</scope>
    <source>
        <strain evidence="5">Kwan_BN1</strain>
    </source>
</reference>
<dbReference type="GO" id="GO:0005929">
    <property type="term" value="C:cilium"/>
    <property type="evidence" value="ECO:0007669"/>
    <property type="project" value="TreeGrafter"/>
</dbReference>
<evidence type="ECO:0000313" key="5">
    <source>
        <dbReference type="EMBL" id="KAF6022233.1"/>
    </source>
</evidence>
<accession>A0A7J7J865</accession>
<dbReference type="AlphaFoldDB" id="A0A7J7J865"/>
<organism evidence="5 6">
    <name type="scientific">Bugula neritina</name>
    <name type="common">Brown bryozoan</name>
    <name type="synonym">Sertularia neritina</name>
    <dbReference type="NCBI Taxonomy" id="10212"/>
    <lineage>
        <taxon>Eukaryota</taxon>
        <taxon>Metazoa</taxon>
        <taxon>Spiralia</taxon>
        <taxon>Lophotrochozoa</taxon>
        <taxon>Bryozoa</taxon>
        <taxon>Gymnolaemata</taxon>
        <taxon>Cheilostomatida</taxon>
        <taxon>Flustrina</taxon>
        <taxon>Buguloidea</taxon>
        <taxon>Bugulidae</taxon>
        <taxon>Bugula</taxon>
    </lineage>
</organism>
<dbReference type="InterPro" id="IPR001680">
    <property type="entry name" value="WD40_rpt"/>
</dbReference>
<dbReference type="SMART" id="SM00320">
    <property type="entry name" value="WD40"/>
    <property type="match status" value="6"/>
</dbReference>
<dbReference type="InterPro" id="IPR015943">
    <property type="entry name" value="WD40/YVTN_repeat-like_dom_sf"/>
</dbReference>
<evidence type="ECO:0000256" key="1">
    <source>
        <dbReference type="ARBA" id="ARBA00022574"/>
    </source>
</evidence>
<proteinExistence type="predicted"/>
<dbReference type="FunFam" id="2.130.10.10:FF:000242">
    <property type="entry name" value="WD repeat domain 19, isoform CRA_a"/>
    <property type="match status" value="1"/>
</dbReference>
<dbReference type="PANTHER" id="PTHR14920:SF0">
    <property type="entry name" value="WD REPEAT DOMAIN 19"/>
    <property type="match status" value="1"/>
</dbReference>
<dbReference type="OrthoDB" id="10250638at2759"/>
<evidence type="ECO:0000313" key="6">
    <source>
        <dbReference type="Proteomes" id="UP000593567"/>
    </source>
</evidence>
<feature type="domain" description="WDR19 WD40 repeat" evidence="3">
    <location>
        <begin position="346"/>
        <end position="401"/>
    </location>
</feature>
<keyword evidence="6" id="KW-1185">Reference proteome</keyword>
<protein>
    <submittedName>
        <fullName evidence="5">WDR19</fullName>
    </submittedName>
</protein>
<sequence>MSAMKKLFSLQGSVGSHSIYCWQKTLGNYLASTNGENTVNIYDRHGNLVKDIDLPGAVTGLGWDKDGDILSIITDKSHIIFLWDANSQRTFQVDSSLRDPLTFLAWSKTGSLLAIGTAKGNLLIYDHRTSRKIPILGKHTKRITCGSWSKGGLLALGSDDKTFSITNADGDTVKQETVREIPSDIQFSEMKMDERSKVGEDTVSLVLAKKSLFLYNMSDPTNPIELAFQNKYGNIIDYKWFGDGYILIGRLDKIYQQRDHKDRLSSIDINDSIDMAASAGDNSIRVHMASDMKEVTSIITLDEERSVDRISWTDDGQLLAVSTPKGNLHVFLTRLPILGDSHNTRIAFLTSLLEVTIQDSVNGEQPVTVPIEIEPTLVGLGPYHLATAMNNRVWFYVLAPGDSCLLSSQTHKA</sequence>
<dbReference type="Proteomes" id="UP000593567">
    <property type="component" value="Unassembled WGS sequence"/>
</dbReference>
<dbReference type="PANTHER" id="PTHR14920">
    <property type="entry name" value="OSMOTIC AVOIDANCE ABNORMAL PROTEIN 1/WD REPEAT MEMBRANE PROTEIN"/>
    <property type="match status" value="1"/>
</dbReference>
<dbReference type="GO" id="GO:0035721">
    <property type="term" value="P:intraciliary retrograde transport"/>
    <property type="evidence" value="ECO:0007669"/>
    <property type="project" value="InterPro"/>
</dbReference>
<dbReference type="InterPro" id="IPR040379">
    <property type="entry name" value="WDR19/dyf-2"/>
</dbReference>
<dbReference type="Pfam" id="PF15911">
    <property type="entry name" value="Beta-prop_WDR19_2nd"/>
    <property type="match status" value="1"/>
</dbReference>
<evidence type="ECO:0000256" key="2">
    <source>
        <dbReference type="ARBA" id="ARBA00022737"/>
    </source>
</evidence>
<gene>
    <name evidence="5" type="ORF">EB796_019459</name>
</gene>
<dbReference type="InterPro" id="IPR039468">
    <property type="entry name" value="WDR19_WD40_rpt"/>
</dbReference>
<comment type="caution">
    <text evidence="5">The sequence shown here is derived from an EMBL/GenBank/DDBJ whole genome shotgun (WGS) entry which is preliminary data.</text>
</comment>
<dbReference type="InterPro" id="IPR057855">
    <property type="entry name" value="Beta-prop_WDR19_1st"/>
</dbReference>
<dbReference type="GO" id="GO:0060271">
    <property type="term" value="P:cilium assembly"/>
    <property type="evidence" value="ECO:0007669"/>
    <property type="project" value="TreeGrafter"/>
</dbReference>
<dbReference type="SUPFAM" id="SSF69322">
    <property type="entry name" value="Tricorn protease domain 2"/>
    <property type="match status" value="1"/>
</dbReference>
<dbReference type="Gene3D" id="2.130.10.10">
    <property type="entry name" value="YVTN repeat-like/Quinoprotein amine dehydrogenase"/>
    <property type="match status" value="2"/>
</dbReference>
<dbReference type="EMBL" id="VXIV02002878">
    <property type="protein sequence ID" value="KAF6022233.1"/>
    <property type="molecule type" value="Genomic_DNA"/>
</dbReference>
<keyword evidence="2" id="KW-0677">Repeat</keyword>
<name>A0A7J7J865_BUGNE</name>
<dbReference type="GO" id="GO:0030991">
    <property type="term" value="C:intraciliary transport particle A"/>
    <property type="evidence" value="ECO:0007669"/>
    <property type="project" value="TreeGrafter"/>
</dbReference>
<dbReference type="Pfam" id="PF23389">
    <property type="entry name" value="Beta-prop_WDR19_1st"/>
    <property type="match status" value="1"/>
</dbReference>
<feature type="domain" description="WDR19 first beta-propeller" evidence="4">
    <location>
        <begin position="20"/>
        <end position="326"/>
    </location>
</feature>
<keyword evidence="1" id="KW-0853">WD repeat</keyword>
<evidence type="ECO:0000259" key="4">
    <source>
        <dbReference type="Pfam" id="PF23389"/>
    </source>
</evidence>